<evidence type="ECO:0000256" key="2">
    <source>
        <dbReference type="SAM" id="Phobius"/>
    </source>
</evidence>
<sequence length="158" mass="16730">MQVIASSISSNSSYAQVQDLEPDLETGLYDPPISQPSNPNPLSHETSPANESLPEQPTPPTTPNIEQLSLASPEPEARPVRPRIFVPGLRRSLPSKENMLTVSMCIARLLAVIFGLIAVATLCGILVGPVVVLVSLVVQWAWRLMGVPVSPDSGAGGS</sequence>
<protein>
    <submittedName>
        <fullName evidence="3">Uncharacterized protein</fullName>
    </submittedName>
</protein>
<name>A0A3D8SVE1_9EURO</name>
<gene>
    <name evidence="3" type="ORF">DSM5745_02035</name>
</gene>
<dbReference type="AlphaFoldDB" id="A0A3D8SVE1"/>
<dbReference type="RefSeq" id="XP_026607214.1">
    <property type="nucleotide sequence ID" value="XM_026744051.1"/>
</dbReference>
<evidence type="ECO:0000256" key="1">
    <source>
        <dbReference type="SAM" id="MobiDB-lite"/>
    </source>
</evidence>
<dbReference type="GeneID" id="38112405"/>
<keyword evidence="2" id="KW-0812">Transmembrane</keyword>
<keyword evidence="4" id="KW-1185">Reference proteome</keyword>
<feature type="compositionally biased region" description="Low complexity" evidence="1">
    <location>
        <begin position="1"/>
        <end position="13"/>
    </location>
</feature>
<keyword evidence="2" id="KW-0472">Membrane</keyword>
<comment type="caution">
    <text evidence="3">The sequence shown here is derived from an EMBL/GenBank/DDBJ whole genome shotgun (WGS) entry which is preliminary data.</text>
</comment>
<proteinExistence type="predicted"/>
<dbReference type="Proteomes" id="UP000256690">
    <property type="component" value="Unassembled WGS sequence"/>
</dbReference>
<evidence type="ECO:0000313" key="4">
    <source>
        <dbReference type="Proteomes" id="UP000256690"/>
    </source>
</evidence>
<feature type="region of interest" description="Disordered" evidence="1">
    <location>
        <begin position="1"/>
        <end position="79"/>
    </location>
</feature>
<reference evidence="3 4" key="1">
    <citation type="journal article" date="2018" name="IMA Fungus">
        <title>IMA Genome-F 9: Draft genome sequence of Annulohypoxylon stygium, Aspergillus mulundensis, Berkeleyomyces basicola (syn. Thielaviopsis basicola), Ceratocystis smalleyi, two Cercospora beticola strains, Coleophoma cylindrospora, Fusarium fracticaudum, Phialophora cf. hyalina, and Morchella septimelata.</title>
        <authorList>
            <person name="Wingfield B.D."/>
            <person name="Bills G.F."/>
            <person name="Dong Y."/>
            <person name="Huang W."/>
            <person name="Nel W.J."/>
            <person name="Swalarsk-Parry B.S."/>
            <person name="Vaghefi N."/>
            <person name="Wilken P.M."/>
            <person name="An Z."/>
            <person name="de Beer Z.W."/>
            <person name="De Vos L."/>
            <person name="Chen L."/>
            <person name="Duong T.A."/>
            <person name="Gao Y."/>
            <person name="Hammerbacher A."/>
            <person name="Kikkert J.R."/>
            <person name="Li Y."/>
            <person name="Li H."/>
            <person name="Li K."/>
            <person name="Li Q."/>
            <person name="Liu X."/>
            <person name="Ma X."/>
            <person name="Naidoo K."/>
            <person name="Pethybridge S.J."/>
            <person name="Sun J."/>
            <person name="Steenkamp E.T."/>
            <person name="van der Nest M.A."/>
            <person name="van Wyk S."/>
            <person name="Wingfield M.J."/>
            <person name="Xiong C."/>
            <person name="Yue Q."/>
            <person name="Zhang X."/>
        </authorList>
    </citation>
    <scope>NUCLEOTIDE SEQUENCE [LARGE SCALE GENOMIC DNA]</scope>
    <source>
        <strain evidence="3 4">DSM 5745</strain>
    </source>
</reference>
<organism evidence="3 4">
    <name type="scientific">Aspergillus mulundensis</name>
    <dbReference type="NCBI Taxonomy" id="1810919"/>
    <lineage>
        <taxon>Eukaryota</taxon>
        <taxon>Fungi</taxon>
        <taxon>Dikarya</taxon>
        <taxon>Ascomycota</taxon>
        <taxon>Pezizomycotina</taxon>
        <taxon>Eurotiomycetes</taxon>
        <taxon>Eurotiomycetidae</taxon>
        <taxon>Eurotiales</taxon>
        <taxon>Aspergillaceae</taxon>
        <taxon>Aspergillus</taxon>
        <taxon>Aspergillus subgen. Nidulantes</taxon>
    </lineage>
</organism>
<evidence type="ECO:0000313" key="3">
    <source>
        <dbReference type="EMBL" id="RDW90260.1"/>
    </source>
</evidence>
<feature type="transmembrane region" description="Helical" evidence="2">
    <location>
        <begin position="109"/>
        <end position="142"/>
    </location>
</feature>
<accession>A0A3D8SVE1</accession>
<keyword evidence="2" id="KW-1133">Transmembrane helix</keyword>
<dbReference type="EMBL" id="PVWQ01000002">
    <property type="protein sequence ID" value="RDW90260.1"/>
    <property type="molecule type" value="Genomic_DNA"/>
</dbReference>
<feature type="compositionally biased region" description="Polar residues" evidence="1">
    <location>
        <begin position="35"/>
        <end position="55"/>
    </location>
</feature>